<dbReference type="Proteomes" id="UP000033618">
    <property type="component" value="Unassembled WGS sequence"/>
</dbReference>
<keyword evidence="4 5" id="KW-0472">Membrane</keyword>
<dbReference type="EMBL" id="LAQU01000005">
    <property type="protein sequence ID" value="KKB64157.1"/>
    <property type="molecule type" value="Genomic_DNA"/>
</dbReference>
<evidence type="ECO:0000256" key="2">
    <source>
        <dbReference type="ARBA" id="ARBA00022692"/>
    </source>
</evidence>
<feature type="transmembrane region" description="Helical" evidence="5">
    <location>
        <begin position="50"/>
        <end position="71"/>
    </location>
</feature>
<dbReference type="GO" id="GO:0016020">
    <property type="term" value="C:membrane"/>
    <property type="evidence" value="ECO:0007669"/>
    <property type="project" value="UniProtKB-SubCell"/>
</dbReference>
<dbReference type="PATRIC" id="fig|28092.6.peg.1520"/>
<name>A0A0F5K3Q2_9BURK</name>
<keyword evidence="2 5" id="KW-0812">Transmembrane</keyword>
<protein>
    <recommendedName>
        <fullName evidence="6">Integral membrane bound transporter domain-containing protein</fullName>
    </recommendedName>
</protein>
<evidence type="ECO:0000259" key="6">
    <source>
        <dbReference type="Pfam" id="PF13515"/>
    </source>
</evidence>
<evidence type="ECO:0000313" key="8">
    <source>
        <dbReference type="Proteomes" id="UP000033618"/>
    </source>
</evidence>
<gene>
    <name evidence="7" type="ORF">WM40_06405</name>
</gene>
<keyword evidence="8" id="KW-1185">Reference proteome</keyword>
<evidence type="ECO:0000256" key="1">
    <source>
        <dbReference type="ARBA" id="ARBA00004141"/>
    </source>
</evidence>
<proteinExistence type="predicted"/>
<accession>A0A0F5K3Q2</accession>
<dbReference type="InterPro" id="IPR049453">
    <property type="entry name" value="Memb_transporter_dom"/>
</dbReference>
<dbReference type="AlphaFoldDB" id="A0A0F5K3Q2"/>
<comment type="caution">
    <text evidence="7">The sequence shown here is derived from an EMBL/GenBank/DDBJ whole genome shotgun (WGS) entry which is preliminary data.</text>
</comment>
<dbReference type="STRING" id="28092.WM40_06405"/>
<evidence type="ECO:0000256" key="4">
    <source>
        <dbReference type="ARBA" id="ARBA00023136"/>
    </source>
</evidence>
<reference evidence="7 8" key="1">
    <citation type="submission" date="2015-03" db="EMBL/GenBank/DDBJ databases">
        <title>Draft Genome Sequence of Burkholderia andropogonis type strain ICMP2807, isolated from Sorghum bicolor.</title>
        <authorList>
            <person name="Lopes-Santos L."/>
            <person name="Castro D.B."/>
            <person name="Ottoboni L.M."/>
            <person name="Park D."/>
            <person name="Weirc B.S."/>
            <person name="Destefano S.A."/>
        </authorList>
    </citation>
    <scope>NUCLEOTIDE SEQUENCE [LARGE SCALE GENOMIC DNA]</scope>
    <source>
        <strain evidence="7 8">ICMP2807</strain>
    </source>
</reference>
<comment type="subcellular location">
    <subcellularLocation>
        <location evidence="1">Membrane</location>
        <topology evidence="1">Multi-pass membrane protein</topology>
    </subcellularLocation>
</comment>
<evidence type="ECO:0000256" key="3">
    <source>
        <dbReference type="ARBA" id="ARBA00022989"/>
    </source>
</evidence>
<sequence>MIIATSLCALSAYALNRVSYLFFSAALTAYIVCMLGLVDPGQIAPEIALYQERIGATLIGCGMALVIDYLLKAIGLNANRRPGMD</sequence>
<feature type="transmembrane region" description="Helical" evidence="5">
    <location>
        <begin position="20"/>
        <end position="38"/>
    </location>
</feature>
<evidence type="ECO:0000256" key="5">
    <source>
        <dbReference type="SAM" id="Phobius"/>
    </source>
</evidence>
<feature type="domain" description="Integral membrane bound transporter" evidence="6">
    <location>
        <begin position="1"/>
        <end position="67"/>
    </location>
</feature>
<dbReference type="Pfam" id="PF13515">
    <property type="entry name" value="FUSC_2"/>
    <property type="match status" value="1"/>
</dbReference>
<evidence type="ECO:0000313" key="7">
    <source>
        <dbReference type="EMBL" id="KKB64157.1"/>
    </source>
</evidence>
<organism evidence="7 8">
    <name type="scientific">Robbsia andropogonis</name>
    <dbReference type="NCBI Taxonomy" id="28092"/>
    <lineage>
        <taxon>Bacteria</taxon>
        <taxon>Pseudomonadati</taxon>
        <taxon>Pseudomonadota</taxon>
        <taxon>Betaproteobacteria</taxon>
        <taxon>Burkholderiales</taxon>
        <taxon>Burkholderiaceae</taxon>
        <taxon>Robbsia</taxon>
    </lineage>
</organism>
<keyword evidence="3 5" id="KW-1133">Transmembrane helix</keyword>